<reference evidence="3 4" key="1">
    <citation type="submission" date="2013-11" db="EMBL/GenBank/DDBJ databases">
        <title>The Genome Sequence of Phytophthora parasitica P1976.</title>
        <authorList>
            <consortium name="The Broad Institute Genomics Platform"/>
            <person name="Russ C."/>
            <person name="Tyler B."/>
            <person name="Panabieres F."/>
            <person name="Shan W."/>
            <person name="Tripathy S."/>
            <person name="Grunwald N."/>
            <person name="Machado M."/>
            <person name="Johnson C.S."/>
            <person name="Walker B."/>
            <person name="Young S."/>
            <person name="Zeng Q."/>
            <person name="Gargeya S."/>
            <person name="Fitzgerald M."/>
            <person name="Haas B."/>
            <person name="Abouelleil A."/>
            <person name="Allen A.W."/>
            <person name="Alvarado L."/>
            <person name="Arachchi H.M."/>
            <person name="Berlin A.M."/>
            <person name="Chapman S.B."/>
            <person name="Gainer-Dewar J."/>
            <person name="Goldberg J."/>
            <person name="Griggs A."/>
            <person name="Gujja S."/>
            <person name="Hansen M."/>
            <person name="Howarth C."/>
            <person name="Imamovic A."/>
            <person name="Ireland A."/>
            <person name="Larimer J."/>
            <person name="McCowan C."/>
            <person name="Murphy C."/>
            <person name="Pearson M."/>
            <person name="Poon T.W."/>
            <person name="Priest M."/>
            <person name="Roberts A."/>
            <person name="Saif S."/>
            <person name="Shea T."/>
            <person name="Sisk P."/>
            <person name="Sykes S."/>
            <person name="Wortman J."/>
            <person name="Nusbaum C."/>
            <person name="Birren B."/>
        </authorList>
    </citation>
    <scope>NUCLEOTIDE SEQUENCE [LARGE SCALE GENOMIC DNA]</scope>
    <source>
        <strain evidence="3 4">P1976</strain>
    </source>
</reference>
<evidence type="ECO:0000256" key="2">
    <source>
        <dbReference type="SAM" id="MobiDB-lite"/>
    </source>
</evidence>
<dbReference type="PANTHER" id="PTHR46518">
    <property type="entry name" value="COILED-COIL DOMAIN-CONTAINING PROTEIN 151"/>
    <property type="match status" value="1"/>
</dbReference>
<feature type="region of interest" description="Disordered" evidence="2">
    <location>
        <begin position="512"/>
        <end position="559"/>
    </location>
</feature>
<dbReference type="GO" id="GO:0036064">
    <property type="term" value="C:ciliary basal body"/>
    <property type="evidence" value="ECO:0007669"/>
    <property type="project" value="TreeGrafter"/>
</dbReference>
<gene>
    <name evidence="3" type="ORF">F444_04429</name>
</gene>
<name>A0A081AQS3_PHYNI</name>
<feature type="coiled-coil region" evidence="1">
    <location>
        <begin position="331"/>
        <end position="450"/>
    </location>
</feature>
<dbReference type="AlphaFoldDB" id="A0A081AQS3"/>
<dbReference type="EMBL" id="ANJA01000890">
    <property type="protein sequence ID" value="ETO81234.1"/>
    <property type="molecule type" value="Genomic_DNA"/>
</dbReference>
<dbReference type="InterPro" id="IPR033192">
    <property type="entry name" value="ODAD3"/>
</dbReference>
<proteinExistence type="predicted"/>
<evidence type="ECO:0000313" key="4">
    <source>
        <dbReference type="Proteomes" id="UP000028582"/>
    </source>
</evidence>
<dbReference type="OrthoDB" id="162608at2759"/>
<comment type="caution">
    <text evidence="3">The sequence shown here is derived from an EMBL/GenBank/DDBJ whole genome shotgun (WGS) entry which is preliminary data.</text>
</comment>
<accession>A0A081AQS3</accession>
<evidence type="ECO:0000256" key="1">
    <source>
        <dbReference type="SAM" id="Coils"/>
    </source>
</evidence>
<dbReference type="GO" id="GO:0003341">
    <property type="term" value="P:cilium movement"/>
    <property type="evidence" value="ECO:0007669"/>
    <property type="project" value="InterPro"/>
</dbReference>
<feature type="region of interest" description="Disordered" evidence="2">
    <location>
        <begin position="653"/>
        <end position="673"/>
    </location>
</feature>
<organism evidence="3 4">
    <name type="scientific">Phytophthora nicotianae P1976</name>
    <dbReference type="NCBI Taxonomy" id="1317066"/>
    <lineage>
        <taxon>Eukaryota</taxon>
        <taxon>Sar</taxon>
        <taxon>Stramenopiles</taxon>
        <taxon>Oomycota</taxon>
        <taxon>Peronosporomycetes</taxon>
        <taxon>Peronosporales</taxon>
        <taxon>Peronosporaceae</taxon>
        <taxon>Phytophthora</taxon>
    </lineage>
</organism>
<dbReference type="GO" id="GO:0097542">
    <property type="term" value="C:ciliary tip"/>
    <property type="evidence" value="ECO:0007669"/>
    <property type="project" value="TreeGrafter"/>
</dbReference>
<evidence type="ECO:0000313" key="3">
    <source>
        <dbReference type="EMBL" id="ETO81234.1"/>
    </source>
</evidence>
<dbReference type="GO" id="GO:0035253">
    <property type="term" value="C:ciliary rootlet"/>
    <property type="evidence" value="ECO:0007669"/>
    <property type="project" value="TreeGrafter"/>
</dbReference>
<dbReference type="Proteomes" id="UP000028582">
    <property type="component" value="Unassembled WGS sequence"/>
</dbReference>
<feature type="coiled-coil region" evidence="1">
    <location>
        <begin position="140"/>
        <end position="167"/>
    </location>
</feature>
<dbReference type="PANTHER" id="PTHR46518:SF1">
    <property type="entry name" value="OUTER DYNEIN ARM-DOCKING COMPLEX SUBUNIT 3"/>
    <property type="match status" value="1"/>
</dbReference>
<keyword evidence="1" id="KW-0175">Coiled coil</keyword>
<protein>
    <submittedName>
        <fullName evidence="3">Uncharacterized protein</fullName>
    </submittedName>
</protein>
<sequence>MDTPFISSFNLTDQNYHCRVGVVFDRLTDKLTRRSGTMDAREEDELTIQIPPHDGSQTERTRGTFGGRQRWLSGNATDTKVALDSKAMESMVSPRRGLHKMKVSAPSVQPYLSSLGISVGDESQIVEKEVDEIAGLRREHDAVKNINWRKEQEIKKLEEEVENMTMTLHGRMADNSQIKSQMANIENKSALYEYKLEEEYKDRGVYNHMIQRLTREALDAKKATIAKEKTLQALQQELSSAMTGLLAARQEKSAAESAYKTLYTDWWEKKQANIRALDDLQHAVEQTRLKSDILEAREVSRKNNVQAALGQLKQKESRRLRRESSAQMTHFSEIQEELSDTDRKLMSVEAELKQIIEAAGTNDVDKIIAKYVGREDTLRALKEEHTISDARMRKLRDRHKQLNESLSHLRSAAANSRTIYQEMDQTSERLKETEKEAAVLADKCNRANVLMDAFRACMLKCLTKLSTVHGSLDYDDQHELSRAMETPTADLLHIMEQKLNRVLDVINREKAERELHRSETTTNPNSSGSGSVLTGGAPTTDDKPGVHQSSVRAPASSETEEHFILRMASTTASPANVRVRPKSRSSVVRSSFLLLPPGEEPKVSSVRRAGHTTAHDGTYHNDEFEDSNAAPVDLADDETVIDRHMRKKLVGLIVNRGKRGKKSSTQPQTSPQH</sequence>
<dbReference type="GO" id="GO:0036158">
    <property type="term" value="P:outer dynein arm assembly"/>
    <property type="evidence" value="ECO:0007669"/>
    <property type="project" value="InterPro"/>
</dbReference>
<feature type="compositionally biased region" description="Polar residues" evidence="2">
    <location>
        <begin position="663"/>
        <end position="673"/>
    </location>
</feature>